<accession>A0A2V1CZX8</accession>
<proteinExistence type="predicted"/>
<organism evidence="2 3">
    <name type="scientific">Periconia macrospinosa</name>
    <dbReference type="NCBI Taxonomy" id="97972"/>
    <lineage>
        <taxon>Eukaryota</taxon>
        <taxon>Fungi</taxon>
        <taxon>Dikarya</taxon>
        <taxon>Ascomycota</taxon>
        <taxon>Pezizomycotina</taxon>
        <taxon>Dothideomycetes</taxon>
        <taxon>Pleosporomycetidae</taxon>
        <taxon>Pleosporales</taxon>
        <taxon>Massarineae</taxon>
        <taxon>Periconiaceae</taxon>
        <taxon>Periconia</taxon>
    </lineage>
</organism>
<dbReference type="InterPro" id="IPR027796">
    <property type="entry name" value="OTT_1508_deam-like"/>
</dbReference>
<sequence length="677" mass="76114">MADSALRLAENIAFIKEVCENPIPPTRNEPPDGRNSENRKLEFEAELEIVNCLSYLATYSDHPGQVMALCVEENGESRGLVVSIATNNDNVSDLKRGVWNIVDVLQRQALDRKGDYLNILLEVILRHAPDRLVERFGYPDSTTARRLEQAVQYASRTGVTTRQTIQQLTILSNDFTRLAETLKQPLLSNQICYSEVINALMLATSIWKNHRKDLEQIMAHMPSLELCPSAKDIFLHRLRQLAQYKLAATKLLHHARQVPIFQSISVQTIHIGATDLQPLLSNPPVLNTGLLNRYIHRHKKARSIPISTAMNALGTHQNLASLQSKLRQRIVRKSAAHEYKVHAEIQLLVHYETNKAAHPPRVLKSNKDACYMCHLFMQTHGRWYVPKTHGRVYDLWMLPDASRSGPDKAQQGKWSNVVKKFNEEVEKVVLQAALRNGDKAGGGPRESAIFSLASTSTSVQASVLSRPDSEKTVTRPLTRSRSSSTIRSAPLWSEPEGAGDEGSTAPQEVLISPLTPLSPYQAELKEEENPSGSVGSIKMRPEGETRWNRRDSSPPRDRNAFPDFNLEPGLARVYTFDNDHTGIHFHTRNIHLELSRSEAEHLAVRPACSRRVTDLHIHVAWLDHRRAGQFLSECGSAVFDLQARWTTLEPEEGILLSPLGLLIRNGDDLVQIKARLN</sequence>
<feature type="compositionally biased region" description="Low complexity" evidence="1">
    <location>
        <begin position="474"/>
        <end position="488"/>
    </location>
</feature>
<dbReference type="OrthoDB" id="4851849at2759"/>
<protein>
    <submittedName>
        <fullName evidence="2">Uncharacterized protein</fullName>
    </submittedName>
</protein>
<evidence type="ECO:0000313" key="3">
    <source>
        <dbReference type="Proteomes" id="UP000244855"/>
    </source>
</evidence>
<dbReference type="Pfam" id="PF14441">
    <property type="entry name" value="OTT_1508_deam"/>
    <property type="match status" value="1"/>
</dbReference>
<evidence type="ECO:0000313" key="2">
    <source>
        <dbReference type="EMBL" id="PVH91295.1"/>
    </source>
</evidence>
<feature type="region of interest" description="Disordered" evidence="1">
    <location>
        <begin position="460"/>
        <end position="505"/>
    </location>
</feature>
<dbReference type="AlphaFoldDB" id="A0A2V1CZX8"/>
<dbReference type="EMBL" id="KZ805901">
    <property type="protein sequence ID" value="PVH91295.1"/>
    <property type="molecule type" value="Genomic_DNA"/>
</dbReference>
<feature type="region of interest" description="Disordered" evidence="1">
    <location>
        <begin position="523"/>
        <end position="562"/>
    </location>
</feature>
<dbReference type="Proteomes" id="UP000244855">
    <property type="component" value="Unassembled WGS sequence"/>
</dbReference>
<reference evidence="2 3" key="1">
    <citation type="journal article" date="2018" name="Sci. Rep.">
        <title>Comparative genomics provides insights into the lifestyle and reveals functional heterogeneity of dark septate endophytic fungi.</title>
        <authorList>
            <person name="Knapp D.G."/>
            <person name="Nemeth J.B."/>
            <person name="Barry K."/>
            <person name="Hainaut M."/>
            <person name="Henrissat B."/>
            <person name="Johnson J."/>
            <person name="Kuo A."/>
            <person name="Lim J.H.P."/>
            <person name="Lipzen A."/>
            <person name="Nolan M."/>
            <person name="Ohm R.A."/>
            <person name="Tamas L."/>
            <person name="Grigoriev I.V."/>
            <person name="Spatafora J.W."/>
            <person name="Nagy L.G."/>
            <person name="Kovacs G.M."/>
        </authorList>
    </citation>
    <scope>NUCLEOTIDE SEQUENCE [LARGE SCALE GENOMIC DNA]</scope>
    <source>
        <strain evidence="2 3">DSE2036</strain>
    </source>
</reference>
<gene>
    <name evidence="2" type="ORF">DM02DRAFT_734228</name>
</gene>
<name>A0A2V1CZX8_9PLEO</name>
<feature type="compositionally biased region" description="Basic and acidic residues" evidence="1">
    <location>
        <begin position="539"/>
        <end position="560"/>
    </location>
</feature>
<keyword evidence="3" id="KW-1185">Reference proteome</keyword>
<evidence type="ECO:0000256" key="1">
    <source>
        <dbReference type="SAM" id="MobiDB-lite"/>
    </source>
</evidence>